<proteinExistence type="predicted"/>
<evidence type="ECO:0000313" key="1">
    <source>
        <dbReference type="EMBL" id="APC46725.1"/>
    </source>
</evidence>
<dbReference type="Proteomes" id="UP000182945">
    <property type="component" value="Chromosome"/>
</dbReference>
<dbReference type="Proteomes" id="UP000621631">
    <property type="component" value="Unassembled WGS sequence"/>
</dbReference>
<dbReference type="GeneID" id="71512801"/>
<evidence type="ECO:0000313" key="4">
    <source>
        <dbReference type="Proteomes" id="UP000621631"/>
    </source>
</evidence>
<evidence type="ECO:0000313" key="3">
    <source>
        <dbReference type="Proteomes" id="UP000182945"/>
    </source>
</evidence>
<dbReference type="EMBL" id="JACWEZ010000003">
    <property type="protein sequence ID" value="MBD1222267.1"/>
    <property type="molecule type" value="Genomic_DNA"/>
</dbReference>
<name>A0AAC9IWQ5_VIRHA</name>
<dbReference type="InterPro" id="IPR019644">
    <property type="entry name" value="DUF2508"/>
</dbReference>
<accession>A0AAC9IWQ5</accession>
<reference evidence="2 4" key="2">
    <citation type="submission" date="2020-09" db="EMBL/GenBank/DDBJ databases">
        <title>Draft Genome Sequences of Oil-Oxidizing Bacteria Halomonas titanicae, Marinobacter lutaoensis, and Virgibacillus halodenitrificans Isolated from Highly Saline Environments.</title>
        <authorList>
            <person name="Grouzdev D.S."/>
            <person name="Sokolova D.S."/>
            <person name="Semenova E.M."/>
            <person name="Borzenkov I.A."/>
            <person name="Bidzhieva S.K."/>
            <person name="Poltaraus A.B."/>
            <person name="Nazina T.N."/>
        </authorList>
    </citation>
    <scope>NUCLEOTIDE SEQUENCE [LARGE SCALE GENOMIC DNA]</scope>
    <source>
        <strain evidence="2 4">VKM B-3472D</strain>
    </source>
</reference>
<gene>
    <name evidence="1" type="ORF">BME96_00210</name>
    <name evidence="2" type="ORF">IC602_06570</name>
</gene>
<dbReference type="Pfam" id="PF10704">
    <property type="entry name" value="DUF2508"/>
    <property type="match status" value="1"/>
</dbReference>
<protein>
    <submittedName>
        <fullName evidence="2">YaaL family protein</fullName>
    </submittedName>
</protein>
<dbReference type="EMBL" id="CP017962">
    <property type="protein sequence ID" value="APC46725.1"/>
    <property type="molecule type" value="Genomic_DNA"/>
</dbReference>
<dbReference type="KEGG" id="vhl:BME96_00210"/>
<dbReference type="AlphaFoldDB" id="A0AAC9IWQ5"/>
<dbReference type="RefSeq" id="WP_019378909.1">
    <property type="nucleotide sequence ID" value="NZ_CP017962.1"/>
</dbReference>
<keyword evidence="4" id="KW-1185">Reference proteome</keyword>
<organism evidence="1 3">
    <name type="scientific">Virgibacillus halodenitrificans</name>
    <name type="common">Bacillus halodenitrificans</name>
    <dbReference type="NCBI Taxonomy" id="1482"/>
    <lineage>
        <taxon>Bacteria</taxon>
        <taxon>Bacillati</taxon>
        <taxon>Bacillota</taxon>
        <taxon>Bacilli</taxon>
        <taxon>Bacillales</taxon>
        <taxon>Bacillaceae</taxon>
        <taxon>Virgibacillus</taxon>
    </lineage>
</organism>
<sequence length="71" mass="8628">MGRKIKKYDVDRQLLDAFYEIENEWKQIESFMGRSFEANQAGRQQEALARAKYLFLLREARHRNVSAKWYK</sequence>
<evidence type="ECO:0000313" key="2">
    <source>
        <dbReference type="EMBL" id="MBD1222267.1"/>
    </source>
</evidence>
<reference evidence="1 3" key="1">
    <citation type="submission" date="2016-11" db="EMBL/GenBank/DDBJ databases">
        <title>Complete genome sequencing of Virgibacillus halodenitrificans PDB-F2.</title>
        <authorList>
            <person name="Sun Z."/>
            <person name="Zhou Y."/>
            <person name="Li H."/>
        </authorList>
    </citation>
    <scope>NUCLEOTIDE SEQUENCE [LARGE SCALE GENOMIC DNA]</scope>
    <source>
        <strain evidence="1 3">PDB-F2</strain>
    </source>
</reference>